<dbReference type="Pfam" id="PF12661">
    <property type="entry name" value="hEGF"/>
    <property type="match status" value="2"/>
</dbReference>
<feature type="domain" description="EGF-like" evidence="8">
    <location>
        <begin position="736"/>
        <end position="776"/>
    </location>
</feature>
<feature type="domain" description="Laminin G" evidence="7">
    <location>
        <begin position="566"/>
        <end position="740"/>
    </location>
</feature>
<dbReference type="GO" id="GO:0000902">
    <property type="term" value="P:cell morphogenesis"/>
    <property type="evidence" value="ECO:0007669"/>
    <property type="project" value="UniProtKB-ARBA"/>
</dbReference>
<evidence type="ECO:0000256" key="5">
    <source>
        <dbReference type="ARBA" id="ARBA00023180"/>
    </source>
</evidence>
<dbReference type="FunFam" id="2.10.25.10:FF:000118">
    <property type="entry name" value="protein delta homolog 2"/>
    <property type="match status" value="1"/>
</dbReference>
<dbReference type="InterPro" id="IPR050372">
    <property type="entry name" value="Neurexin-related_CASP"/>
</dbReference>
<feature type="domain" description="EGF-like" evidence="8">
    <location>
        <begin position="61"/>
        <end position="100"/>
    </location>
</feature>
<dbReference type="InterPro" id="IPR013320">
    <property type="entry name" value="ConA-like_dom_sf"/>
</dbReference>
<accession>A0A2G8KMA1</accession>
<feature type="domain" description="Laminin G" evidence="7">
    <location>
        <begin position="793"/>
        <end position="979"/>
    </location>
</feature>
<evidence type="ECO:0000313" key="10">
    <source>
        <dbReference type="Proteomes" id="UP000230750"/>
    </source>
</evidence>
<evidence type="ECO:0000256" key="2">
    <source>
        <dbReference type="ARBA" id="ARBA00022729"/>
    </source>
</evidence>
<dbReference type="CDD" id="cd00054">
    <property type="entry name" value="EGF_CA"/>
    <property type="match status" value="3"/>
</dbReference>
<proteinExistence type="predicted"/>
<dbReference type="Pfam" id="PF00008">
    <property type="entry name" value="EGF"/>
    <property type="match status" value="2"/>
</dbReference>
<dbReference type="PROSITE" id="PS00022">
    <property type="entry name" value="EGF_1"/>
    <property type="match status" value="6"/>
</dbReference>
<dbReference type="Pfam" id="PF00054">
    <property type="entry name" value="Laminin_G_1"/>
    <property type="match status" value="2"/>
</dbReference>
<feature type="disulfide bond" evidence="6">
    <location>
        <begin position="346"/>
        <end position="355"/>
    </location>
</feature>
<evidence type="ECO:0000259" key="7">
    <source>
        <dbReference type="PROSITE" id="PS50025"/>
    </source>
</evidence>
<evidence type="ECO:0000313" key="9">
    <source>
        <dbReference type="EMBL" id="PIK49142.1"/>
    </source>
</evidence>
<dbReference type="SMART" id="SM00282">
    <property type="entry name" value="LamG"/>
    <property type="match status" value="4"/>
</dbReference>
<feature type="domain" description="EGF-like" evidence="8">
    <location>
        <begin position="524"/>
        <end position="561"/>
    </location>
</feature>
<dbReference type="CDD" id="cd00110">
    <property type="entry name" value="LamG"/>
    <property type="match status" value="4"/>
</dbReference>
<dbReference type="PANTHER" id="PTHR15036:SF85">
    <property type="entry name" value="SP2353, ISOFORM A"/>
    <property type="match status" value="1"/>
</dbReference>
<dbReference type="PANTHER" id="PTHR15036">
    <property type="entry name" value="PIKACHURIN-LIKE PROTEIN"/>
    <property type="match status" value="1"/>
</dbReference>
<gene>
    <name evidence="9" type="ORF">BSL78_13976</name>
</gene>
<dbReference type="Gene3D" id="2.60.120.200">
    <property type="match status" value="4"/>
</dbReference>
<dbReference type="FunFam" id="2.10.25.10:FF:000230">
    <property type="entry name" value="Delta-like protein"/>
    <property type="match status" value="1"/>
</dbReference>
<feature type="domain" description="EGF-like" evidence="8">
    <location>
        <begin position="319"/>
        <end position="356"/>
    </location>
</feature>
<dbReference type="InterPro" id="IPR001791">
    <property type="entry name" value="Laminin_G"/>
</dbReference>
<feature type="disulfide bond" evidence="6">
    <location>
        <begin position="307"/>
        <end position="316"/>
    </location>
</feature>
<dbReference type="Gene3D" id="2.10.25.10">
    <property type="entry name" value="Laminin"/>
    <property type="match status" value="5"/>
</dbReference>
<feature type="domain" description="EGF-like" evidence="8">
    <location>
        <begin position="281"/>
        <end position="317"/>
    </location>
</feature>
<feature type="disulfide bond" evidence="6">
    <location>
        <begin position="90"/>
        <end position="99"/>
    </location>
</feature>
<dbReference type="SUPFAM" id="SSF57196">
    <property type="entry name" value="EGF/Laminin"/>
    <property type="match status" value="2"/>
</dbReference>
<dbReference type="InterPro" id="IPR000742">
    <property type="entry name" value="EGF"/>
</dbReference>
<dbReference type="EMBL" id="MRZV01000478">
    <property type="protein sequence ID" value="PIK49142.1"/>
    <property type="molecule type" value="Genomic_DNA"/>
</dbReference>
<dbReference type="GO" id="GO:0042063">
    <property type="term" value="P:gliogenesis"/>
    <property type="evidence" value="ECO:0007669"/>
    <property type="project" value="UniProtKB-ARBA"/>
</dbReference>
<keyword evidence="1 6" id="KW-0245">EGF-like domain</keyword>
<dbReference type="PROSITE" id="PS50026">
    <property type="entry name" value="EGF_3"/>
    <property type="match status" value="6"/>
</dbReference>
<dbReference type="GO" id="GO:0005886">
    <property type="term" value="C:plasma membrane"/>
    <property type="evidence" value="ECO:0007669"/>
    <property type="project" value="UniProtKB-ARBA"/>
</dbReference>
<organism evidence="9 10">
    <name type="scientific">Stichopus japonicus</name>
    <name type="common">Sea cucumber</name>
    <dbReference type="NCBI Taxonomy" id="307972"/>
    <lineage>
        <taxon>Eukaryota</taxon>
        <taxon>Metazoa</taxon>
        <taxon>Echinodermata</taxon>
        <taxon>Eleutherozoa</taxon>
        <taxon>Echinozoa</taxon>
        <taxon>Holothuroidea</taxon>
        <taxon>Aspidochirotacea</taxon>
        <taxon>Aspidochirotida</taxon>
        <taxon>Stichopodidae</taxon>
        <taxon>Apostichopus</taxon>
    </lineage>
</organism>
<reference evidence="9 10" key="1">
    <citation type="journal article" date="2017" name="PLoS Biol.">
        <title>The sea cucumber genome provides insights into morphological evolution and visceral regeneration.</title>
        <authorList>
            <person name="Zhang X."/>
            <person name="Sun L."/>
            <person name="Yuan J."/>
            <person name="Sun Y."/>
            <person name="Gao Y."/>
            <person name="Zhang L."/>
            <person name="Li S."/>
            <person name="Dai H."/>
            <person name="Hamel J.F."/>
            <person name="Liu C."/>
            <person name="Yu Y."/>
            <person name="Liu S."/>
            <person name="Lin W."/>
            <person name="Guo K."/>
            <person name="Jin S."/>
            <person name="Xu P."/>
            <person name="Storey K.B."/>
            <person name="Huan P."/>
            <person name="Zhang T."/>
            <person name="Zhou Y."/>
            <person name="Zhang J."/>
            <person name="Lin C."/>
            <person name="Li X."/>
            <person name="Xing L."/>
            <person name="Huo D."/>
            <person name="Sun M."/>
            <person name="Wang L."/>
            <person name="Mercier A."/>
            <person name="Li F."/>
            <person name="Yang H."/>
            <person name="Xiang J."/>
        </authorList>
    </citation>
    <scope>NUCLEOTIDE SEQUENCE [LARGE SCALE GENOMIC DNA]</scope>
    <source>
        <strain evidence="9">Shaxun</strain>
        <tissue evidence="9">Muscle</tissue>
    </source>
</reference>
<evidence type="ECO:0000256" key="6">
    <source>
        <dbReference type="PROSITE-ProRule" id="PRU00076"/>
    </source>
</evidence>
<name>A0A2G8KMA1_STIJA</name>
<dbReference type="PROSITE" id="PS01186">
    <property type="entry name" value="EGF_2"/>
    <property type="match status" value="5"/>
</dbReference>
<dbReference type="PROSITE" id="PS50025">
    <property type="entry name" value="LAM_G_DOMAIN"/>
    <property type="match status" value="4"/>
</dbReference>
<dbReference type="SMART" id="SM00179">
    <property type="entry name" value="EGF_CA"/>
    <property type="match status" value="4"/>
</dbReference>
<dbReference type="STRING" id="307972.A0A2G8KMA1"/>
<dbReference type="Pfam" id="PF02210">
    <property type="entry name" value="Laminin_G_2"/>
    <property type="match status" value="2"/>
</dbReference>
<dbReference type="Proteomes" id="UP000230750">
    <property type="component" value="Unassembled WGS sequence"/>
</dbReference>
<feature type="domain" description="EGF-like" evidence="8">
    <location>
        <begin position="781"/>
        <end position="817"/>
    </location>
</feature>
<dbReference type="OrthoDB" id="10014052at2759"/>
<keyword evidence="3" id="KW-0677">Repeat</keyword>
<feature type="disulfide bond" evidence="6">
    <location>
        <begin position="551"/>
        <end position="560"/>
    </location>
</feature>
<feature type="disulfide bond" evidence="6">
    <location>
        <begin position="766"/>
        <end position="775"/>
    </location>
</feature>
<feature type="disulfide bond" evidence="6">
    <location>
        <begin position="807"/>
        <end position="816"/>
    </location>
</feature>
<dbReference type="SUPFAM" id="SSF49899">
    <property type="entry name" value="Concanavalin A-like lectins/glucanases"/>
    <property type="match status" value="4"/>
</dbReference>
<evidence type="ECO:0000256" key="3">
    <source>
        <dbReference type="ARBA" id="ARBA00022737"/>
    </source>
</evidence>
<keyword evidence="5" id="KW-0325">Glycoprotein</keyword>
<comment type="caution">
    <text evidence="6">Lacks conserved residue(s) required for the propagation of feature annotation.</text>
</comment>
<sequence>MSYYSMWAVDRTEAGSGSTVSSFPRKVSSFREVISNKTHLQQGGRDYTCICEPEFGGRNCQTTLCDGEDDARCLNGGQCVIENGNSTCRCMLGYAGSTCATAVSINPPYFTSNGYLRYGLPNSDILVNNLTIGITFRPESPDGLILYGQSTSSMGDYFALSLKEGRLVFEFDLGDGTTAITSDPLSLGSEMTVNIRREELIGLMNITGQGSFTVESAGNYTSLNVNDYIFVGGSEDLAQSQRRTNVQTGFTGCILMLQMQGIPFSFHPGSALSGRNVVNCDANLCETQPCQNGATCTPTTGSYTCACLPGYHGYLCDVIKDNCEDGHLCVGDSVCVSTSDSYDCLCGLGQTGTYCSESYNVSSLIPSFTGRSYLAYPLVTPVSDQTAVSLLLRPSTPTGLLVYLADNLTTDGDFLALILVEGVVQLRFDLGSGVSVVSGSTISLNTWHTVHVQRSGNSADLTVDGNTVHHDGSGLVELSAGDTAYIGGLPVSVRPSDDVGVFQGISGCMHNIQAAGGLDVRFCNHTECSLLPCLNDGVCQIINDTAFTCLCGAGWTGTHCEEAASIRVPSFGSSSFLIFEDVLAASASTAIDVEFKASDDDGVLFWNSDGTDFIGLGLVGGRMVFTFDLGSGPSYIFSNTRVALGDWHTVSASRTGLWTTGYDNELIPASGQSTGANTGLSVGSRSFIGGLPPEVMIPGRAGLTGGFFGCIRRITVNNVDLELDQPSQGSEVMACSDQVCNLNPDCRNGATCLDDPSSDLMYQCVCPAGFTGILCEISACQTLPTEDQCQNGGTCFLSGQGQPDCLCSLGFGGDRCSIVVDYNIPQFSGRSFIEFSRAVIASDFFAVGVKNRNVELHVNLGDGVLSVVAEGITINFNQLYSISIERVGTAVTMIVQDTSGNMETVEGSTSGSQTGLNTFGSSLYIGGHPDNVRELTGGIFHQGLDGCIIQLATARNPTRNLVTVNLQQEPLSGAGISNCS</sequence>
<evidence type="ECO:0000259" key="8">
    <source>
        <dbReference type="PROSITE" id="PS50026"/>
    </source>
</evidence>
<dbReference type="SMART" id="SM00181">
    <property type="entry name" value="EGF"/>
    <property type="match status" value="6"/>
</dbReference>
<dbReference type="GO" id="GO:0005509">
    <property type="term" value="F:calcium ion binding"/>
    <property type="evidence" value="ECO:0007669"/>
    <property type="project" value="InterPro"/>
</dbReference>
<dbReference type="InterPro" id="IPR001881">
    <property type="entry name" value="EGF-like_Ca-bd_dom"/>
</dbReference>
<keyword evidence="2" id="KW-0732">Signal</keyword>
<comment type="caution">
    <text evidence="9">The sequence shown here is derived from an EMBL/GenBank/DDBJ whole genome shotgun (WGS) entry which is preliminary data.</text>
</comment>
<dbReference type="GO" id="GO:0048666">
    <property type="term" value="P:neuron development"/>
    <property type="evidence" value="ECO:0007669"/>
    <property type="project" value="UniProtKB-ARBA"/>
</dbReference>
<protein>
    <submittedName>
        <fullName evidence="9">Putative neurogenic locus notch-like protein 1-like</fullName>
    </submittedName>
</protein>
<evidence type="ECO:0000256" key="1">
    <source>
        <dbReference type="ARBA" id="ARBA00022536"/>
    </source>
</evidence>
<keyword evidence="4 6" id="KW-1015">Disulfide bond</keyword>
<feature type="domain" description="Laminin G" evidence="7">
    <location>
        <begin position="107"/>
        <end position="285"/>
    </location>
</feature>
<feature type="domain" description="Laminin G" evidence="7">
    <location>
        <begin position="363"/>
        <end position="539"/>
    </location>
</feature>
<dbReference type="AlphaFoldDB" id="A0A2G8KMA1"/>
<evidence type="ECO:0000256" key="4">
    <source>
        <dbReference type="ARBA" id="ARBA00023157"/>
    </source>
</evidence>
<dbReference type="InterPro" id="IPR013032">
    <property type="entry name" value="EGF-like_CS"/>
</dbReference>
<keyword evidence="10" id="KW-1185">Reference proteome</keyword>